<dbReference type="EMBL" id="CXST01000004">
    <property type="protein sequence ID" value="CTQ46723.1"/>
    <property type="molecule type" value="Genomic_DNA"/>
</dbReference>
<keyword evidence="2" id="KW-0238">DNA-binding</keyword>
<evidence type="ECO:0000256" key="2">
    <source>
        <dbReference type="ARBA" id="ARBA00023125"/>
    </source>
</evidence>
<proteinExistence type="predicted"/>
<feature type="domain" description="HTH gntR-type" evidence="4">
    <location>
        <begin position="1"/>
        <end position="71"/>
    </location>
</feature>
<sequence length="300" mass="35024">MARTDERFRRAYNRLLDICSTMAIGDELPAETALADKMEVSRTIVRTALQKLDSDNLIRWEGRTKTLIRKPQAEHRLVPAESSLSTEELEHRFFEWILRFDVPAGTSLNVAQLSRQFGVPVHNLQEFLAGLSRLGLVERRPRGGWSLLGFTSEFAVELSEFRMVLELNAVRQLLTLPPEHEIWKKLKALKREHEDLKSVLEERYHDFSLLDEKFHSAVNSVVRNRFVLEAQKLIKLIFNYHYMWDKRDELERNAAAIEEHLEWIDAMLDKDSARSEAAALKHLRRSKETLLQSLRVHKFA</sequence>
<dbReference type="GO" id="GO:0003700">
    <property type="term" value="F:DNA-binding transcription factor activity"/>
    <property type="evidence" value="ECO:0007669"/>
    <property type="project" value="InterPro"/>
</dbReference>
<accession>A0A0M6YB32</accession>
<dbReference type="SUPFAM" id="SSF48008">
    <property type="entry name" value="GntR ligand-binding domain-like"/>
    <property type="match status" value="1"/>
</dbReference>
<dbReference type="PRINTS" id="PR00035">
    <property type="entry name" value="HTHGNTR"/>
</dbReference>
<dbReference type="Gene3D" id="1.10.10.10">
    <property type="entry name" value="Winged helix-like DNA-binding domain superfamily/Winged helix DNA-binding domain"/>
    <property type="match status" value="2"/>
</dbReference>
<name>A0A0M6YB32_9HYPH</name>
<keyword evidence="3" id="KW-0804">Transcription</keyword>
<evidence type="ECO:0000313" key="6">
    <source>
        <dbReference type="Proteomes" id="UP000048926"/>
    </source>
</evidence>
<organism evidence="5 6">
    <name type="scientific">Roseibium aggregatum</name>
    <dbReference type="NCBI Taxonomy" id="187304"/>
    <lineage>
        <taxon>Bacteria</taxon>
        <taxon>Pseudomonadati</taxon>
        <taxon>Pseudomonadota</taxon>
        <taxon>Alphaproteobacteria</taxon>
        <taxon>Hyphomicrobiales</taxon>
        <taxon>Stappiaceae</taxon>
        <taxon>Roseibium</taxon>
    </lineage>
</organism>
<dbReference type="InterPro" id="IPR008920">
    <property type="entry name" value="TF_FadR/GntR_C"/>
</dbReference>
<evidence type="ECO:0000259" key="4">
    <source>
        <dbReference type="PROSITE" id="PS50949"/>
    </source>
</evidence>
<evidence type="ECO:0000256" key="1">
    <source>
        <dbReference type="ARBA" id="ARBA00023015"/>
    </source>
</evidence>
<evidence type="ECO:0000256" key="3">
    <source>
        <dbReference type="ARBA" id="ARBA00023163"/>
    </source>
</evidence>
<gene>
    <name evidence="5" type="primary">yjjM</name>
    <name evidence="5" type="ORF">LAL4801_05182</name>
</gene>
<dbReference type="GO" id="GO:0003677">
    <property type="term" value="F:DNA binding"/>
    <property type="evidence" value="ECO:0007669"/>
    <property type="project" value="UniProtKB-KW"/>
</dbReference>
<dbReference type="SMART" id="SM00345">
    <property type="entry name" value="HTH_GNTR"/>
    <property type="match status" value="2"/>
</dbReference>
<dbReference type="PANTHER" id="PTHR43537">
    <property type="entry name" value="TRANSCRIPTIONAL REGULATOR, GNTR FAMILY"/>
    <property type="match status" value="1"/>
</dbReference>
<dbReference type="InterPro" id="IPR011711">
    <property type="entry name" value="GntR_C"/>
</dbReference>
<dbReference type="SMART" id="SM00895">
    <property type="entry name" value="FCD"/>
    <property type="match status" value="1"/>
</dbReference>
<dbReference type="Gene3D" id="1.20.120.530">
    <property type="entry name" value="GntR ligand-binding domain-like"/>
    <property type="match status" value="1"/>
</dbReference>
<dbReference type="PROSITE" id="PS50949">
    <property type="entry name" value="HTH_GNTR"/>
    <property type="match status" value="1"/>
</dbReference>
<reference evidence="6" key="1">
    <citation type="submission" date="2015-07" db="EMBL/GenBank/DDBJ databases">
        <authorList>
            <person name="Rodrigo-Torres Lidia"/>
            <person name="Arahal R.David."/>
        </authorList>
    </citation>
    <scope>NUCLEOTIDE SEQUENCE [LARGE SCALE GENOMIC DNA]</scope>
    <source>
        <strain evidence="6">CECT 4801</strain>
    </source>
</reference>
<keyword evidence="6" id="KW-1185">Reference proteome</keyword>
<evidence type="ECO:0000313" key="5">
    <source>
        <dbReference type="EMBL" id="CTQ46723.1"/>
    </source>
</evidence>
<keyword evidence="1" id="KW-0805">Transcription regulation</keyword>
<dbReference type="InterPro" id="IPR000524">
    <property type="entry name" value="Tscrpt_reg_HTH_GntR"/>
</dbReference>
<dbReference type="AlphaFoldDB" id="A0A0M6YB32"/>
<dbReference type="SUPFAM" id="SSF46785">
    <property type="entry name" value="Winged helix' DNA-binding domain"/>
    <property type="match status" value="2"/>
</dbReference>
<dbReference type="Proteomes" id="UP000048926">
    <property type="component" value="Unassembled WGS sequence"/>
</dbReference>
<dbReference type="Pfam" id="PF00392">
    <property type="entry name" value="GntR"/>
    <property type="match status" value="2"/>
</dbReference>
<dbReference type="InterPro" id="IPR036390">
    <property type="entry name" value="WH_DNA-bd_sf"/>
</dbReference>
<dbReference type="InterPro" id="IPR036388">
    <property type="entry name" value="WH-like_DNA-bd_sf"/>
</dbReference>
<dbReference type="RefSeq" id="WP_208984722.1">
    <property type="nucleotide sequence ID" value="NZ_CXST01000004.1"/>
</dbReference>
<dbReference type="PANTHER" id="PTHR43537:SF51">
    <property type="entry name" value="HTH-TYPE TRANSCRIPTIONAL REGULATOR LGOR-RELATED"/>
    <property type="match status" value="1"/>
</dbReference>
<protein>
    <submittedName>
        <fullName evidence="5">Putative HTH-type transcriptional regulator YjjM</fullName>
    </submittedName>
</protein>
<dbReference type="Pfam" id="PF07729">
    <property type="entry name" value="FCD"/>
    <property type="match status" value="1"/>
</dbReference>